<dbReference type="Proteomes" id="UP000240527">
    <property type="component" value="Chromosome"/>
</dbReference>
<dbReference type="RefSeq" id="WP_013078857.1">
    <property type="nucleotide sequence ID" value="NZ_CP027850.1"/>
</dbReference>
<dbReference type="PANTHER" id="PTHR43537">
    <property type="entry name" value="TRANSCRIPTIONAL REGULATOR, GNTR FAMILY"/>
    <property type="match status" value="1"/>
</dbReference>
<dbReference type="InterPro" id="IPR036390">
    <property type="entry name" value="WH_DNA-bd_sf"/>
</dbReference>
<gene>
    <name evidence="1" type="ORF">B7G68_08850</name>
</gene>
<name>A0ABM6TFN7_9CAUL</name>
<dbReference type="Gene3D" id="1.10.10.10">
    <property type="entry name" value="Winged helix-like DNA-binding domain superfamily/Winged helix DNA-binding domain"/>
    <property type="match status" value="1"/>
</dbReference>
<evidence type="ECO:0000313" key="1">
    <source>
        <dbReference type="EMBL" id="AVQ01945.1"/>
    </source>
</evidence>
<reference evidence="1 2" key="1">
    <citation type="journal article" date="2015" name="Biotechnol. Bioeng.">
        <title>Genome sequence and phenotypic characterization of Caulobacter segnis.</title>
        <authorList>
            <person name="Patel S."/>
            <person name="Fletcher B."/>
            <person name="Scott D.C."/>
            <person name="Ely B."/>
        </authorList>
    </citation>
    <scope>NUCLEOTIDE SEQUENCE [LARGE SCALE GENOMIC DNA]</scope>
    <source>
        <strain evidence="1 2">TK0059</strain>
    </source>
</reference>
<dbReference type="SUPFAM" id="SSF46785">
    <property type="entry name" value="Winged helix' DNA-binding domain"/>
    <property type="match status" value="2"/>
</dbReference>
<sequence>MKTTAPTPCAGASDEAGQTLAELVRSVTGGQLRSKRPFLIADDLETQFLRAGWPAGQSFGGEAALAERYDVGRDVLREVVRVLEGRRHARMRRGPQGGLEVIRPDLEDLCGRLNGYAYVSELDRVSVLETWTILMAVAVRLLFSSAQTPVAARDRLVALFARPDLSLRGLGTDLIAASASPLLAELGACVASLLPRSANTALEAEWCGAPWRRIAFGLDAAAWLDWIHQVQLPWTQAQVGEASDERHVDPPSAPPDQSFKAQAMQVVHSLMSTTPPHVWNRGHLIGNEFDLADRFGVDKSIIRQAIRLMEDAETAVALPGRGRGLVTRLPSTAPLSRLFCAYFVAHGLDEADGERVFGALRIECAGLAADRADLDDRIALLQLREDLGDLQGPLPVAVLQSFERFQQHAAHNILLGLCIDSVKAFMTWRMDRQLVAPEAVTRLYRMHTQRVVRAICAQDRAGAMVAEQAKLEGLARARKASLGS</sequence>
<organism evidence="1 2">
    <name type="scientific">Caulobacter segnis</name>
    <dbReference type="NCBI Taxonomy" id="88688"/>
    <lineage>
        <taxon>Bacteria</taxon>
        <taxon>Pseudomonadati</taxon>
        <taxon>Pseudomonadota</taxon>
        <taxon>Alphaproteobacteria</taxon>
        <taxon>Caulobacterales</taxon>
        <taxon>Caulobacteraceae</taxon>
        <taxon>Caulobacter</taxon>
    </lineage>
</organism>
<protein>
    <submittedName>
        <fullName evidence="1">GntR family transcriptional regulator</fullName>
    </submittedName>
</protein>
<evidence type="ECO:0000313" key="2">
    <source>
        <dbReference type="Proteomes" id="UP000240527"/>
    </source>
</evidence>
<dbReference type="PANTHER" id="PTHR43537:SF5">
    <property type="entry name" value="UXU OPERON TRANSCRIPTIONAL REGULATOR"/>
    <property type="match status" value="1"/>
</dbReference>
<dbReference type="InterPro" id="IPR036388">
    <property type="entry name" value="WH-like_DNA-bd_sf"/>
</dbReference>
<dbReference type="EMBL" id="CP027850">
    <property type="protein sequence ID" value="AVQ01945.1"/>
    <property type="molecule type" value="Genomic_DNA"/>
</dbReference>
<keyword evidence="2" id="KW-1185">Reference proteome</keyword>
<accession>A0ABM6TFN7</accession>
<proteinExistence type="predicted"/>